<reference evidence="3" key="2">
    <citation type="journal article" date="2023" name="IMA Fungus">
        <title>Comparative genomic study of the Penicillium genus elucidates a diverse pangenome and 15 lateral gene transfer events.</title>
        <authorList>
            <person name="Petersen C."/>
            <person name="Sorensen T."/>
            <person name="Nielsen M.R."/>
            <person name="Sondergaard T.E."/>
            <person name="Sorensen J.L."/>
            <person name="Fitzpatrick D.A."/>
            <person name="Frisvad J.C."/>
            <person name="Nielsen K.L."/>
        </authorList>
    </citation>
    <scope>NUCLEOTIDE SEQUENCE</scope>
    <source>
        <strain evidence="3">IBT 16125</strain>
    </source>
</reference>
<evidence type="ECO:0000313" key="4">
    <source>
        <dbReference type="Proteomes" id="UP001213681"/>
    </source>
</evidence>
<dbReference type="Proteomes" id="UP001213681">
    <property type="component" value="Unassembled WGS sequence"/>
</dbReference>
<dbReference type="SUPFAM" id="SSF49503">
    <property type="entry name" value="Cupredoxins"/>
    <property type="match status" value="1"/>
</dbReference>
<dbReference type="GO" id="GO:0016491">
    <property type="term" value="F:oxidoreductase activity"/>
    <property type="evidence" value="ECO:0007669"/>
    <property type="project" value="InterPro"/>
</dbReference>
<dbReference type="GO" id="GO:0005507">
    <property type="term" value="F:copper ion binding"/>
    <property type="evidence" value="ECO:0007669"/>
    <property type="project" value="InterPro"/>
</dbReference>
<dbReference type="InterPro" id="IPR011706">
    <property type="entry name" value="Cu-oxidase_C"/>
</dbReference>
<dbReference type="GeneID" id="81602184"/>
<dbReference type="Pfam" id="PF07731">
    <property type="entry name" value="Cu-oxidase_2"/>
    <property type="match status" value="1"/>
</dbReference>
<keyword evidence="4" id="KW-1185">Reference proteome</keyword>
<keyword evidence="1" id="KW-0812">Transmembrane</keyword>
<evidence type="ECO:0000313" key="3">
    <source>
        <dbReference type="EMBL" id="KAJ5444687.1"/>
    </source>
</evidence>
<keyword evidence="1" id="KW-0472">Membrane</keyword>
<accession>A0AAD6G113</accession>
<dbReference type="EMBL" id="JAPVEA010000007">
    <property type="protein sequence ID" value="KAJ5444687.1"/>
    <property type="molecule type" value="Genomic_DNA"/>
</dbReference>
<evidence type="ECO:0000259" key="2">
    <source>
        <dbReference type="Pfam" id="PF07731"/>
    </source>
</evidence>
<feature type="transmembrane region" description="Helical" evidence="1">
    <location>
        <begin position="235"/>
        <end position="257"/>
    </location>
</feature>
<evidence type="ECO:0000256" key="1">
    <source>
        <dbReference type="SAM" id="Phobius"/>
    </source>
</evidence>
<protein>
    <recommendedName>
        <fullName evidence="2">Plastocyanin-like domain-containing protein</fullName>
    </recommendedName>
</protein>
<comment type="caution">
    <text evidence="3">The sequence shown here is derived from an EMBL/GenBank/DDBJ whole genome shotgun (WGS) entry which is preliminary data.</text>
</comment>
<dbReference type="RefSeq" id="XP_056764767.1">
    <property type="nucleotide sequence ID" value="XM_056911941.1"/>
</dbReference>
<sequence>MTLTRGTRQYDIGISDSSEIYPFDDIKLVPHARVELYKNPTKTVEVTVIMENLDNGDGYALLNNITYIAPKVPTLYTVKYAGDLATDSTVYRDYTHSIVLEQDEVVEVILSNQDTAYGANFYDYDAGTDFATFNPSNHTAFPTYPARRDTFVLPPGGYYVIRFVANNPGPCDDVYGRSHDNPGPVQSLAKPDGCLRGCGYELGSNAAENTEDDLDLKGQNKPPGFIPAGFTTRGIVALVFSCICAVVDMISISIYGISDLKFTMHESGLGDYGAVGGESARRYRD</sequence>
<name>A0AAD6G113_9EURO</name>
<organism evidence="3 4">
    <name type="scientific">Penicillium daleae</name>
    <dbReference type="NCBI Taxonomy" id="63821"/>
    <lineage>
        <taxon>Eukaryota</taxon>
        <taxon>Fungi</taxon>
        <taxon>Dikarya</taxon>
        <taxon>Ascomycota</taxon>
        <taxon>Pezizomycotina</taxon>
        <taxon>Eurotiomycetes</taxon>
        <taxon>Eurotiomycetidae</taxon>
        <taxon>Eurotiales</taxon>
        <taxon>Aspergillaceae</taxon>
        <taxon>Penicillium</taxon>
    </lineage>
</organism>
<proteinExistence type="predicted"/>
<dbReference type="InterPro" id="IPR008972">
    <property type="entry name" value="Cupredoxin"/>
</dbReference>
<reference evidence="3" key="1">
    <citation type="submission" date="2022-12" db="EMBL/GenBank/DDBJ databases">
        <authorList>
            <person name="Petersen C."/>
        </authorList>
    </citation>
    <scope>NUCLEOTIDE SEQUENCE</scope>
    <source>
        <strain evidence="3">IBT 16125</strain>
    </source>
</reference>
<dbReference type="AlphaFoldDB" id="A0AAD6G113"/>
<feature type="domain" description="Plastocyanin-like" evidence="2">
    <location>
        <begin position="67"/>
        <end position="170"/>
    </location>
</feature>
<dbReference type="Gene3D" id="2.60.40.420">
    <property type="entry name" value="Cupredoxins - blue copper proteins"/>
    <property type="match status" value="1"/>
</dbReference>
<gene>
    <name evidence="3" type="ORF">N7458_008559</name>
</gene>
<keyword evidence="1" id="KW-1133">Transmembrane helix</keyword>